<reference evidence="2" key="1">
    <citation type="journal article" date="2021" name="Nat. Commun.">
        <title>Genetic determinants of endophytism in the Arabidopsis root mycobiome.</title>
        <authorList>
            <person name="Mesny F."/>
            <person name="Miyauchi S."/>
            <person name="Thiergart T."/>
            <person name="Pickel B."/>
            <person name="Atanasova L."/>
            <person name="Karlsson M."/>
            <person name="Huettel B."/>
            <person name="Barry K.W."/>
            <person name="Haridas S."/>
            <person name="Chen C."/>
            <person name="Bauer D."/>
            <person name="Andreopoulos W."/>
            <person name="Pangilinan J."/>
            <person name="LaButti K."/>
            <person name="Riley R."/>
            <person name="Lipzen A."/>
            <person name="Clum A."/>
            <person name="Drula E."/>
            <person name="Henrissat B."/>
            <person name="Kohler A."/>
            <person name="Grigoriev I.V."/>
            <person name="Martin F.M."/>
            <person name="Hacquard S."/>
        </authorList>
    </citation>
    <scope>NUCLEOTIDE SEQUENCE</scope>
    <source>
        <strain evidence="2">MPI-SDFR-AT-0117</strain>
    </source>
</reference>
<feature type="region of interest" description="Disordered" evidence="1">
    <location>
        <begin position="75"/>
        <end position="96"/>
    </location>
</feature>
<protein>
    <submittedName>
        <fullName evidence="2">Uncharacterized protein</fullName>
    </submittedName>
</protein>
<organism evidence="2 3">
    <name type="scientific">Plectosphaerella plurivora</name>
    <dbReference type="NCBI Taxonomy" id="936078"/>
    <lineage>
        <taxon>Eukaryota</taxon>
        <taxon>Fungi</taxon>
        <taxon>Dikarya</taxon>
        <taxon>Ascomycota</taxon>
        <taxon>Pezizomycotina</taxon>
        <taxon>Sordariomycetes</taxon>
        <taxon>Hypocreomycetidae</taxon>
        <taxon>Glomerellales</taxon>
        <taxon>Plectosphaerellaceae</taxon>
        <taxon>Plectosphaerella</taxon>
    </lineage>
</organism>
<proteinExistence type="predicted"/>
<dbReference type="EMBL" id="JAGSXJ010000031">
    <property type="protein sequence ID" value="KAH6669652.1"/>
    <property type="molecule type" value="Genomic_DNA"/>
</dbReference>
<accession>A0A9P9A5X4</accession>
<name>A0A9P9A5X4_9PEZI</name>
<evidence type="ECO:0000313" key="3">
    <source>
        <dbReference type="Proteomes" id="UP000770015"/>
    </source>
</evidence>
<sequence>MLRGVGAANRRYKPVAARSGAQLSVGILAHAPSVQPYFLFFGLLVGPFFTDLTSRILSFNKFSTWFAPLLSARRSSPSLPSMAWSWPRTRSSRSRPGSWMPLLDFSAVPQAARLEELREARSAASSAARRAARLHRPLVARLEVRREVP</sequence>
<dbReference type="AlphaFoldDB" id="A0A9P9A5X4"/>
<comment type="caution">
    <text evidence="2">The sequence shown here is derived from an EMBL/GenBank/DDBJ whole genome shotgun (WGS) entry which is preliminary data.</text>
</comment>
<dbReference type="Proteomes" id="UP000770015">
    <property type="component" value="Unassembled WGS sequence"/>
</dbReference>
<keyword evidence="3" id="KW-1185">Reference proteome</keyword>
<gene>
    <name evidence="2" type="ORF">F5X68DRAFT_215951</name>
</gene>
<evidence type="ECO:0000313" key="2">
    <source>
        <dbReference type="EMBL" id="KAH6669652.1"/>
    </source>
</evidence>
<evidence type="ECO:0000256" key="1">
    <source>
        <dbReference type="SAM" id="MobiDB-lite"/>
    </source>
</evidence>